<evidence type="ECO:0000313" key="5">
    <source>
        <dbReference type="Proteomes" id="UP000195386"/>
    </source>
</evidence>
<feature type="signal peptide" evidence="1">
    <location>
        <begin position="1"/>
        <end position="20"/>
    </location>
</feature>
<proteinExistence type="predicted"/>
<reference evidence="4" key="2">
    <citation type="journal article" date="2018" name="BMC Genomics">
        <title>Whole genome sequencing and function prediction of 133 gut anaerobes isolated from chicken caecum in pure cultures.</title>
        <authorList>
            <person name="Medvecky M."/>
            <person name="Cejkova D."/>
            <person name="Polansky O."/>
            <person name="Karasova D."/>
            <person name="Kubasova T."/>
            <person name="Cizek A."/>
            <person name="Rychlik I."/>
        </authorList>
    </citation>
    <scope>NUCLEOTIDE SEQUENCE</scope>
    <source>
        <strain evidence="4">An189</strain>
        <strain evidence="3">An43</strain>
    </source>
</reference>
<evidence type="ECO:0000313" key="4">
    <source>
        <dbReference type="EMBL" id="OUP34895.1"/>
    </source>
</evidence>
<keyword evidence="1" id="KW-0732">Signal</keyword>
<sequence length="145" mass="17078">MKKIMLMAIFCLGMVSVANAQAPKVTAFNQYNEDYPGELACDGDMETRWATQDYTDFKDMWLEMDYRKEMTFSKVAIEEYQSRITRFQIQYKVGEEWKVAYEGTKIGQGFEQSFPAVTSRYFRLVILERADKTWGPSIWEIELKK</sequence>
<gene>
    <name evidence="4" type="ORF">B5F24_06920</name>
    <name evidence="3" type="ORF">B5F97_15865</name>
</gene>
<dbReference type="Proteomes" id="UP000195386">
    <property type="component" value="Unassembled WGS sequence"/>
</dbReference>
<dbReference type="Pfam" id="PF00754">
    <property type="entry name" value="F5_F8_type_C"/>
    <property type="match status" value="1"/>
</dbReference>
<protein>
    <recommendedName>
        <fullName evidence="2">F5/8 type C domain-containing protein</fullName>
    </recommendedName>
</protein>
<evidence type="ECO:0000313" key="6">
    <source>
        <dbReference type="Proteomes" id="UP000196587"/>
    </source>
</evidence>
<feature type="domain" description="F5/8 type C" evidence="2">
    <location>
        <begin position="7"/>
        <end position="145"/>
    </location>
</feature>
<accession>A0A1Y4JQU2</accession>
<comment type="caution">
    <text evidence="4">The sequence shown here is derived from an EMBL/GenBank/DDBJ whole genome shotgun (WGS) entry which is preliminary data.</text>
</comment>
<dbReference type="Proteomes" id="UP000196587">
    <property type="component" value="Unassembled WGS sequence"/>
</dbReference>
<name>A0A1Y4JQU2_9BACE</name>
<dbReference type="PROSITE" id="PS50022">
    <property type="entry name" value="FA58C_3"/>
    <property type="match status" value="1"/>
</dbReference>
<evidence type="ECO:0000313" key="3">
    <source>
        <dbReference type="EMBL" id="OUN99325.1"/>
    </source>
</evidence>
<dbReference type="SUPFAM" id="SSF49785">
    <property type="entry name" value="Galactose-binding domain-like"/>
    <property type="match status" value="1"/>
</dbReference>
<evidence type="ECO:0000256" key="1">
    <source>
        <dbReference type="SAM" id="SignalP"/>
    </source>
</evidence>
<evidence type="ECO:0000259" key="2">
    <source>
        <dbReference type="PROSITE" id="PS50022"/>
    </source>
</evidence>
<dbReference type="EMBL" id="NFII01000020">
    <property type="protein sequence ID" value="OUN99325.1"/>
    <property type="molecule type" value="Genomic_DNA"/>
</dbReference>
<dbReference type="RefSeq" id="WP_009120777.1">
    <property type="nucleotide sequence ID" value="NZ_CALIXP010000040.1"/>
</dbReference>
<dbReference type="EMBL" id="NFKE01000004">
    <property type="protein sequence ID" value="OUP34895.1"/>
    <property type="molecule type" value="Genomic_DNA"/>
</dbReference>
<feature type="chain" id="PRO_5011011523" description="F5/8 type C domain-containing protein" evidence="1">
    <location>
        <begin position="21"/>
        <end position="145"/>
    </location>
</feature>
<organism evidence="4 6">
    <name type="scientific">Bacteroides clarus</name>
    <dbReference type="NCBI Taxonomy" id="626929"/>
    <lineage>
        <taxon>Bacteria</taxon>
        <taxon>Pseudomonadati</taxon>
        <taxon>Bacteroidota</taxon>
        <taxon>Bacteroidia</taxon>
        <taxon>Bacteroidales</taxon>
        <taxon>Bacteroidaceae</taxon>
        <taxon>Bacteroides</taxon>
    </lineage>
</organism>
<dbReference type="AlphaFoldDB" id="A0A1Y4JQU2"/>
<reference evidence="5 6" key="1">
    <citation type="submission" date="2017-04" db="EMBL/GenBank/DDBJ databases">
        <title>Function of individual gut microbiota members based on whole genome sequencing of pure cultures obtained from chicken caecum.</title>
        <authorList>
            <person name="Medvecky M."/>
            <person name="Cejkova D."/>
            <person name="Polansky O."/>
            <person name="Karasova D."/>
            <person name="Kubasova T."/>
            <person name="Cizek A."/>
            <person name="Rychlik I."/>
        </authorList>
    </citation>
    <scope>NUCLEOTIDE SEQUENCE [LARGE SCALE GENOMIC DNA]</scope>
    <source>
        <strain evidence="6">An189</strain>
        <strain evidence="5">An43</strain>
    </source>
</reference>
<dbReference type="InterPro" id="IPR008979">
    <property type="entry name" value="Galactose-bd-like_sf"/>
</dbReference>
<dbReference type="Gene3D" id="2.60.120.260">
    <property type="entry name" value="Galactose-binding domain-like"/>
    <property type="match status" value="1"/>
</dbReference>
<dbReference type="InterPro" id="IPR000421">
    <property type="entry name" value="FA58C"/>
</dbReference>